<feature type="transmembrane region" description="Helical" evidence="9">
    <location>
        <begin position="193"/>
        <end position="215"/>
    </location>
</feature>
<dbReference type="InterPro" id="IPR003691">
    <property type="entry name" value="FluC"/>
</dbReference>
<evidence type="ECO:0000256" key="4">
    <source>
        <dbReference type="ARBA" id="ARBA00022692"/>
    </source>
</evidence>
<keyword evidence="4 9" id="KW-0812">Transmembrane</keyword>
<comment type="function">
    <text evidence="1">Fluoride channel required for the rapid expulsion of cytoplasmic fluoride.</text>
</comment>
<proteinExistence type="inferred from homology"/>
<feature type="transmembrane region" description="Helical" evidence="9">
    <location>
        <begin position="24"/>
        <end position="48"/>
    </location>
</feature>
<dbReference type="GO" id="GO:0005886">
    <property type="term" value="C:plasma membrane"/>
    <property type="evidence" value="ECO:0007669"/>
    <property type="project" value="UniProtKB-SubCell"/>
</dbReference>
<evidence type="ECO:0000256" key="6">
    <source>
        <dbReference type="ARBA" id="ARBA00023136"/>
    </source>
</evidence>
<dbReference type="GO" id="GO:1903425">
    <property type="term" value="F:fluoride transmembrane transporter activity"/>
    <property type="evidence" value="ECO:0007669"/>
    <property type="project" value="TreeGrafter"/>
</dbReference>
<keyword evidence="3" id="KW-1003">Cell membrane</keyword>
<dbReference type="OrthoDB" id="409792at2759"/>
<evidence type="ECO:0000256" key="2">
    <source>
        <dbReference type="ARBA" id="ARBA00004651"/>
    </source>
</evidence>
<name>A0A9P6VT63_RHOMI</name>
<evidence type="ECO:0000256" key="9">
    <source>
        <dbReference type="SAM" id="Phobius"/>
    </source>
</evidence>
<feature type="transmembrane region" description="Helical" evidence="9">
    <location>
        <begin position="69"/>
        <end position="94"/>
    </location>
</feature>
<feature type="transmembrane region" description="Helical" evidence="9">
    <location>
        <begin position="161"/>
        <end position="181"/>
    </location>
</feature>
<accession>A0A9P6VT63</accession>
<protein>
    <recommendedName>
        <fullName evidence="12">Fluoride ion transporter CrcB</fullName>
    </recommendedName>
</protein>
<keyword evidence="6 9" id="KW-0472">Membrane</keyword>
<evidence type="ECO:0000313" key="11">
    <source>
        <dbReference type="Proteomes" id="UP000777482"/>
    </source>
</evidence>
<sequence>MSNDIFTAYANLSGPAGTSRFTGFLSGMAILLITLAAVQGAFQVGMHLAITTPMVPLHPRKAPRSQQRLFNLLTVLIGPLCWLGALFLLIFGPASYRPNFSFAIVVGPFGAIARYHISRLLNPISSTLPYGTLFCNTLSTTIVAVMQLLARHPRNALGCAALKGVIDGFCGSLSTISTMVVELRGLSTFHSYRYILVSWAAAQCALVVILGSWVWSGARAGLCWQ</sequence>
<comment type="catalytic activity">
    <reaction evidence="8">
        <text>fluoride(in) = fluoride(out)</text>
        <dbReference type="Rhea" id="RHEA:76159"/>
        <dbReference type="ChEBI" id="CHEBI:17051"/>
    </reaction>
    <physiologicalReaction direction="left-to-right" evidence="8">
        <dbReference type="Rhea" id="RHEA:76160"/>
    </physiologicalReaction>
</comment>
<evidence type="ECO:0000256" key="7">
    <source>
        <dbReference type="ARBA" id="ARBA00035120"/>
    </source>
</evidence>
<feature type="transmembrane region" description="Helical" evidence="9">
    <location>
        <begin position="129"/>
        <end position="149"/>
    </location>
</feature>
<reference evidence="10 11" key="1">
    <citation type="submission" date="2020-11" db="EMBL/GenBank/DDBJ databases">
        <title>Kefir isolates.</title>
        <authorList>
            <person name="Marcisauskas S."/>
            <person name="Kim Y."/>
            <person name="Blasche S."/>
        </authorList>
    </citation>
    <scope>NUCLEOTIDE SEQUENCE [LARGE SCALE GENOMIC DNA]</scope>
    <source>
        <strain evidence="10 11">KR</strain>
    </source>
</reference>
<evidence type="ECO:0008006" key="12">
    <source>
        <dbReference type="Google" id="ProtNLM"/>
    </source>
</evidence>
<comment type="caution">
    <text evidence="10">The sequence shown here is derived from an EMBL/GenBank/DDBJ whole genome shotgun (WGS) entry which is preliminary data.</text>
</comment>
<evidence type="ECO:0000256" key="8">
    <source>
        <dbReference type="ARBA" id="ARBA00035585"/>
    </source>
</evidence>
<dbReference type="PANTHER" id="PTHR28259">
    <property type="entry name" value="FLUORIDE EXPORT PROTEIN 1-RELATED"/>
    <property type="match status" value="1"/>
</dbReference>
<organism evidence="10 11">
    <name type="scientific">Rhodotorula mucilaginosa</name>
    <name type="common">Yeast</name>
    <name type="synonym">Rhodotorula rubra</name>
    <dbReference type="NCBI Taxonomy" id="5537"/>
    <lineage>
        <taxon>Eukaryota</taxon>
        <taxon>Fungi</taxon>
        <taxon>Dikarya</taxon>
        <taxon>Basidiomycota</taxon>
        <taxon>Pucciniomycotina</taxon>
        <taxon>Microbotryomycetes</taxon>
        <taxon>Sporidiobolales</taxon>
        <taxon>Sporidiobolaceae</taxon>
        <taxon>Rhodotorula</taxon>
    </lineage>
</organism>
<comment type="similarity">
    <text evidence="7">Belongs to the fluoride channel Fluc/FEX (TC 1.A.43) family.</text>
</comment>
<dbReference type="EMBL" id="PUHQ01000160">
    <property type="protein sequence ID" value="KAG0654136.1"/>
    <property type="molecule type" value="Genomic_DNA"/>
</dbReference>
<gene>
    <name evidence="10" type="ORF">C6P46_001946</name>
</gene>
<dbReference type="Proteomes" id="UP000777482">
    <property type="component" value="Unassembled WGS sequence"/>
</dbReference>
<dbReference type="PANTHER" id="PTHR28259:SF1">
    <property type="entry name" value="FLUORIDE EXPORT PROTEIN 1-RELATED"/>
    <property type="match status" value="1"/>
</dbReference>
<comment type="subcellular location">
    <subcellularLocation>
        <location evidence="2">Cell membrane</location>
        <topology evidence="2">Multi-pass membrane protein</topology>
    </subcellularLocation>
</comment>
<evidence type="ECO:0000256" key="5">
    <source>
        <dbReference type="ARBA" id="ARBA00022989"/>
    </source>
</evidence>
<dbReference type="Pfam" id="PF02537">
    <property type="entry name" value="CRCB"/>
    <property type="match status" value="1"/>
</dbReference>
<dbReference type="AlphaFoldDB" id="A0A9P6VT63"/>
<evidence type="ECO:0000256" key="1">
    <source>
        <dbReference type="ARBA" id="ARBA00002598"/>
    </source>
</evidence>
<keyword evidence="5 9" id="KW-1133">Transmembrane helix</keyword>
<evidence type="ECO:0000313" key="10">
    <source>
        <dbReference type="EMBL" id="KAG0654136.1"/>
    </source>
</evidence>
<evidence type="ECO:0000256" key="3">
    <source>
        <dbReference type="ARBA" id="ARBA00022475"/>
    </source>
</evidence>
<keyword evidence="11" id="KW-1185">Reference proteome</keyword>